<protein>
    <submittedName>
        <fullName evidence="1">Uncharacterized protein</fullName>
    </submittedName>
</protein>
<evidence type="ECO:0000313" key="2">
    <source>
        <dbReference type="Proteomes" id="UP000461739"/>
    </source>
</evidence>
<sequence>MKIEIKLEELNSEQHRVYFKYAHSEREKFILEKTLEHGIWGYENELKWLKDCLKTYNQLVVNNEKINLVEKDK</sequence>
<evidence type="ECO:0000313" key="1">
    <source>
        <dbReference type="EMBL" id="KAB2446305.1"/>
    </source>
</evidence>
<dbReference type="RefSeq" id="WP_151581166.1">
    <property type="nucleotide sequence ID" value="NZ_WBPI01000027.1"/>
</dbReference>
<reference evidence="1 2" key="1">
    <citation type="submission" date="2019-10" db="EMBL/GenBank/DDBJ databases">
        <title>Bacillus from the desert of Cuatro Cinegas, Coahuila.</title>
        <authorList>
            <person name="Olmedo-Alvarez G."/>
            <person name="Saldana S."/>
            <person name="Barcelo D."/>
        </authorList>
    </citation>
    <scope>NUCLEOTIDE SEQUENCE [LARGE SCALE GENOMIC DNA]</scope>
    <source>
        <strain evidence="1 2">CH316_11T</strain>
    </source>
</reference>
<dbReference type="Proteomes" id="UP000461739">
    <property type="component" value="Unassembled WGS sequence"/>
</dbReference>
<organism evidence="1 2">
    <name type="scientific">Bacillus cereus</name>
    <dbReference type="NCBI Taxonomy" id="1396"/>
    <lineage>
        <taxon>Bacteria</taxon>
        <taxon>Bacillati</taxon>
        <taxon>Bacillota</taxon>
        <taxon>Bacilli</taxon>
        <taxon>Bacillales</taxon>
        <taxon>Bacillaceae</taxon>
        <taxon>Bacillus</taxon>
        <taxon>Bacillus cereus group</taxon>
    </lineage>
</organism>
<gene>
    <name evidence="1" type="ORF">F8165_30205</name>
</gene>
<name>A0AAN6B4T6_BACCE</name>
<proteinExistence type="predicted"/>
<dbReference type="AlphaFoldDB" id="A0AAN6B4T6"/>
<comment type="caution">
    <text evidence="1">The sequence shown here is derived from an EMBL/GenBank/DDBJ whole genome shotgun (WGS) entry which is preliminary data.</text>
</comment>
<dbReference type="EMBL" id="WBPI01000027">
    <property type="protein sequence ID" value="KAB2446305.1"/>
    <property type="molecule type" value="Genomic_DNA"/>
</dbReference>
<accession>A0AAN6B4T6</accession>